<evidence type="ECO:0000313" key="1">
    <source>
        <dbReference type="EMBL" id="OJI86919.1"/>
    </source>
</evidence>
<reference evidence="2" key="1">
    <citation type="journal article" date="2017" name="Genome Biol.">
        <title>Comparative genomics reveals high biological diversity and specific adaptations in the industrially and medically important fungal genus Aspergillus.</title>
        <authorList>
            <person name="de Vries R.P."/>
            <person name="Riley R."/>
            <person name="Wiebenga A."/>
            <person name="Aguilar-Osorio G."/>
            <person name="Amillis S."/>
            <person name="Uchima C.A."/>
            <person name="Anderluh G."/>
            <person name="Asadollahi M."/>
            <person name="Askin M."/>
            <person name="Barry K."/>
            <person name="Battaglia E."/>
            <person name="Bayram O."/>
            <person name="Benocci T."/>
            <person name="Braus-Stromeyer S.A."/>
            <person name="Caldana C."/>
            <person name="Canovas D."/>
            <person name="Cerqueira G.C."/>
            <person name="Chen F."/>
            <person name="Chen W."/>
            <person name="Choi C."/>
            <person name="Clum A."/>
            <person name="Dos Santos R.A."/>
            <person name="Damasio A.R."/>
            <person name="Diallinas G."/>
            <person name="Emri T."/>
            <person name="Fekete E."/>
            <person name="Flipphi M."/>
            <person name="Freyberg S."/>
            <person name="Gallo A."/>
            <person name="Gournas C."/>
            <person name="Habgood R."/>
            <person name="Hainaut M."/>
            <person name="Harispe M.L."/>
            <person name="Henrissat B."/>
            <person name="Hilden K.S."/>
            <person name="Hope R."/>
            <person name="Hossain A."/>
            <person name="Karabika E."/>
            <person name="Karaffa L."/>
            <person name="Karanyi Z."/>
            <person name="Krasevec N."/>
            <person name="Kuo A."/>
            <person name="Kusch H."/>
            <person name="LaButti K."/>
            <person name="Lagendijk E.L."/>
            <person name="Lapidus A."/>
            <person name="Levasseur A."/>
            <person name="Lindquist E."/>
            <person name="Lipzen A."/>
            <person name="Logrieco A.F."/>
            <person name="MacCabe A."/>
            <person name="Maekelae M.R."/>
            <person name="Malavazi I."/>
            <person name="Melin P."/>
            <person name="Meyer V."/>
            <person name="Mielnichuk N."/>
            <person name="Miskei M."/>
            <person name="Molnar A.P."/>
            <person name="Mule G."/>
            <person name="Ngan C.Y."/>
            <person name="Orejas M."/>
            <person name="Orosz E."/>
            <person name="Ouedraogo J.P."/>
            <person name="Overkamp K.M."/>
            <person name="Park H.-S."/>
            <person name="Perrone G."/>
            <person name="Piumi F."/>
            <person name="Punt P.J."/>
            <person name="Ram A.F."/>
            <person name="Ramon A."/>
            <person name="Rauscher S."/>
            <person name="Record E."/>
            <person name="Riano-Pachon D.M."/>
            <person name="Robert V."/>
            <person name="Roehrig J."/>
            <person name="Ruller R."/>
            <person name="Salamov A."/>
            <person name="Salih N.S."/>
            <person name="Samson R.A."/>
            <person name="Sandor E."/>
            <person name="Sanguinetti M."/>
            <person name="Schuetze T."/>
            <person name="Sepcic K."/>
            <person name="Shelest E."/>
            <person name="Sherlock G."/>
            <person name="Sophianopoulou V."/>
            <person name="Squina F.M."/>
            <person name="Sun H."/>
            <person name="Susca A."/>
            <person name="Todd R.B."/>
            <person name="Tsang A."/>
            <person name="Unkles S.E."/>
            <person name="van de Wiele N."/>
            <person name="van Rossen-Uffink D."/>
            <person name="Oliveira J.V."/>
            <person name="Vesth T.C."/>
            <person name="Visser J."/>
            <person name="Yu J.-H."/>
            <person name="Zhou M."/>
            <person name="Andersen M.R."/>
            <person name="Archer D.B."/>
            <person name="Baker S.E."/>
            <person name="Benoit I."/>
            <person name="Brakhage A.A."/>
            <person name="Braus G.H."/>
            <person name="Fischer R."/>
            <person name="Frisvad J.C."/>
            <person name="Goldman G.H."/>
            <person name="Houbraken J."/>
            <person name="Oakley B."/>
            <person name="Pocsi I."/>
            <person name="Scazzocchio C."/>
            <person name="Seiboth B."/>
            <person name="vanKuyk P.A."/>
            <person name="Wortman J."/>
            <person name="Dyer P.S."/>
            <person name="Grigoriev I.V."/>
        </authorList>
    </citation>
    <scope>NUCLEOTIDE SEQUENCE [LARGE SCALE GENOMIC DNA]</scope>
    <source>
        <strain evidence="2">CBS 134.48</strain>
    </source>
</reference>
<evidence type="ECO:0000313" key="2">
    <source>
        <dbReference type="Proteomes" id="UP000184304"/>
    </source>
</evidence>
<dbReference type="EMBL" id="KV878187">
    <property type="protein sequence ID" value="OJI86919.1"/>
    <property type="molecule type" value="Genomic_DNA"/>
</dbReference>
<accession>A0A1L9NCD5</accession>
<dbReference type="AlphaFoldDB" id="A0A1L9NCD5"/>
<dbReference type="VEuPathDB" id="FungiDB:ASPTUDRAFT_39931"/>
<name>A0A1L9NCD5_ASPTC</name>
<organism evidence="1 2">
    <name type="scientific">Aspergillus tubingensis (strain CBS 134.48)</name>
    <dbReference type="NCBI Taxonomy" id="767770"/>
    <lineage>
        <taxon>Eukaryota</taxon>
        <taxon>Fungi</taxon>
        <taxon>Dikarya</taxon>
        <taxon>Ascomycota</taxon>
        <taxon>Pezizomycotina</taxon>
        <taxon>Eurotiomycetes</taxon>
        <taxon>Eurotiomycetidae</taxon>
        <taxon>Eurotiales</taxon>
        <taxon>Aspergillaceae</taxon>
        <taxon>Aspergillus</taxon>
        <taxon>Aspergillus subgen. Circumdati</taxon>
    </lineage>
</organism>
<gene>
    <name evidence="1" type="ORF">ASPTUDRAFT_39931</name>
</gene>
<protein>
    <submittedName>
        <fullName evidence="1">Uncharacterized protein</fullName>
    </submittedName>
</protein>
<sequence>MSKRVCWSGCLMVLSGYGTDGFINHRSIIHPSYGKRDNEVILKIPQIFRTQSLRNYAK</sequence>
<dbReference type="Proteomes" id="UP000184304">
    <property type="component" value="Unassembled WGS sequence"/>
</dbReference>
<proteinExistence type="predicted"/>
<keyword evidence="2" id="KW-1185">Reference proteome</keyword>